<accession>A0A9D1SC53</accession>
<name>A0A9D1SC53_9BACT</name>
<protein>
    <submittedName>
        <fullName evidence="1">Uncharacterized protein</fullName>
    </submittedName>
</protein>
<dbReference type="EMBL" id="DVNA01000002">
    <property type="protein sequence ID" value="HIU54187.1"/>
    <property type="molecule type" value="Genomic_DNA"/>
</dbReference>
<reference evidence="1" key="1">
    <citation type="submission" date="2020-10" db="EMBL/GenBank/DDBJ databases">
        <authorList>
            <person name="Gilroy R."/>
        </authorList>
    </citation>
    <scope>NUCLEOTIDE SEQUENCE</scope>
    <source>
        <strain evidence="1">CHK158-818</strain>
    </source>
</reference>
<comment type="caution">
    <text evidence="1">The sequence shown here is derived from an EMBL/GenBank/DDBJ whole genome shotgun (WGS) entry which is preliminary data.</text>
</comment>
<reference evidence="1" key="2">
    <citation type="journal article" date="2021" name="PeerJ">
        <title>Extensive microbial diversity within the chicken gut microbiome revealed by metagenomics and culture.</title>
        <authorList>
            <person name="Gilroy R."/>
            <person name="Ravi A."/>
            <person name="Getino M."/>
            <person name="Pursley I."/>
            <person name="Horton D.L."/>
            <person name="Alikhan N.F."/>
            <person name="Baker D."/>
            <person name="Gharbi K."/>
            <person name="Hall N."/>
            <person name="Watson M."/>
            <person name="Adriaenssens E.M."/>
            <person name="Foster-Nyarko E."/>
            <person name="Jarju S."/>
            <person name="Secka A."/>
            <person name="Antonio M."/>
            <person name="Oren A."/>
            <person name="Chaudhuri R.R."/>
            <person name="La Ragione R."/>
            <person name="Hildebrand F."/>
            <person name="Pallen M.J."/>
        </authorList>
    </citation>
    <scope>NUCLEOTIDE SEQUENCE</scope>
    <source>
        <strain evidence="1">CHK158-818</strain>
    </source>
</reference>
<evidence type="ECO:0000313" key="2">
    <source>
        <dbReference type="Proteomes" id="UP000824112"/>
    </source>
</evidence>
<organism evidence="1 2">
    <name type="scientific">Candidatus Gallibacteroides avistercoris</name>
    <dbReference type="NCBI Taxonomy" id="2840833"/>
    <lineage>
        <taxon>Bacteria</taxon>
        <taxon>Pseudomonadati</taxon>
        <taxon>Bacteroidota</taxon>
        <taxon>Bacteroidia</taxon>
        <taxon>Bacteroidales</taxon>
        <taxon>Bacteroidaceae</taxon>
        <taxon>Bacteroidaceae incertae sedis</taxon>
        <taxon>Candidatus Gallibacteroides</taxon>
    </lineage>
</organism>
<evidence type="ECO:0000313" key="1">
    <source>
        <dbReference type="EMBL" id="HIU54187.1"/>
    </source>
</evidence>
<proteinExistence type="predicted"/>
<dbReference type="Proteomes" id="UP000824112">
    <property type="component" value="Unassembled WGS sequence"/>
</dbReference>
<gene>
    <name evidence="1" type="ORF">IAB03_00075</name>
</gene>
<sequence length="113" mass="12686">MARIVRSGSRKAELSVIVLSNENELLSIFPFQAETSHTHYCDGLLLILSPTCTISDVKNLIDRFPDVEDLIHSPTYIQNQPACGNRCRLYQISNIDWDDLSFTSESEVTLVVG</sequence>
<dbReference type="AlphaFoldDB" id="A0A9D1SC53"/>